<evidence type="ECO:0000259" key="2">
    <source>
        <dbReference type="Pfam" id="PF19556"/>
    </source>
</evidence>
<dbReference type="InterPro" id="IPR022273">
    <property type="entry name" value="PRTRC_protein-E"/>
</dbReference>
<feature type="region of interest" description="Disordered" evidence="1">
    <location>
        <begin position="137"/>
        <end position="196"/>
    </location>
</feature>
<feature type="domain" description="ParB-related ThiF-related cassette protein E" evidence="2">
    <location>
        <begin position="3"/>
        <end position="174"/>
    </location>
</feature>
<proteinExistence type="predicted"/>
<evidence type="ECO:0000313" key="4">
    <source>
        <dbReference type="Proteomes" id="UP001220610"/>
    </source>
</evidence>
<protein>
    <recommendedName>
        <fullName evidence="2">ParB-related ThiF-related cassette protein E domain-containing protein</fullName>
    </recommendedName>
</protein>
<evidence type="ECO:0000313" key="3">
    <source>
        <dbReference type="EMBL" id="WEK36147.1"/>
    </source>
</evidence>
<dbReference type="EMBL" id="CP119311">
    <property type="protein sequence ID" value="WEK36147.1"/>
    <property type="molecule type" value="Genomic_DNA"/>
</dbReference>
<dbReference type="Proteomes" id="UP001220610">
    <property type="component" value="Chromosome"/>
</dbReference>
<dbReference type="AlphaFoldDB" id="A0AAJ5WT15"/>
<feature type="compositionally biased region" description="Basic and acidic residues" evidence="1">
    <location>
        <begin position="102"/>
        <end position="125"/>
    </location>
</feature>
<reference evidence="3" key="1">
    <citation type="submission" date="2023-03" db="EMBL/GenBank/DDBJ databases">
        <title>Andean soil-derived lignocellulolytic bacterial consortium as a source of novel taxa and putative plastic-active enzymes.</title>
        <authorList>
            <person name="Diaz-Garcia L."/>
            <person name="Chuvochina M."/>
            <person name="Feuerriegel G."/>
            <person name="Bunk B."/>
            <person name="Sproer C."/>
            <person name="Streit W.R."/>
            <person name="Rodriguez L.M."/>
            <person name="Overmann J."/>
            <person name="Jimenez D.J."/>
        </authorList>
    </citation>
    <scope>NUCLEOTIDE SEQUENCE</scope>
    <source>
        <strain evidence="3">MAG 7</strain>
    </source>
</reference>
<gene>
    <name evidence="3" type="ORF">P0Y53_01420</name>
</gene>
<dbReference type="Pfam" id="PF19556">
    <property type="entry name" value="PRTRC_E"/>
    <property type="match status" value="1"/>
</dbReference>
<accession>A0AAJ5WT15</accession>
<evidence type="ECO:0000256" key="1">
    <source>
        <dbReference type="SAM" id="MobiDB-lite"/>
    </source>
</evidence>
<organism evidence="3 4">
    <name type="scientific">Candidatus Pseudobacter hemicellulosilyticus</name>
    <dbReference type="NCBI Taxonomy" id="3121375"/>
    <lineage>
        <taxon>Bacteria</taxon>
        <taxon>Pseudomonadati</taxon>
        <taxon>Bacteroidota</taxon>
        <taxon>Chitinophagia</taxon>
        <taxon>Chitinophagales</taxon>
        <taxon>Chitinophagaceae</taxon>
        <taxon>Pseudobacter</taxon>
    </lineage>
</organism>
<feature type="compositionally biased region" description="Low complexity" evidence="1">
    <location>
        <begin position="172"/>
        <end position="184"/>
    </location>
</feature>
<feature type="region of interest" description="Disordered" evidence="1">
    <location>
        <begin position="92"/>
        <end position="125"/>
    </location>
</feature>
<name>A0AAJ5WT15_9BACT</name>
<feature type="compositionally biased region" description="Acidic residues" evidence="1">
    <location>
        <begin position="185"/>
        <end position="196"/>
    </location>
</feature>
<sequence length="196" mass="21844">MQSTNFFSLIRGLNLKGKLNLKIEILPQDLVIALWLDTGECSDPIARSIPRLTINGTAASFDRDFFDTITNPIQETDRLICEVGTYQKELEKVRNEPAAGKVKQESQKKDAGKGDKKYQDALKKSEDLEKAGKYREAWAKLPDPLLHPGQASEIRARRDDLSARFSQPDLFASEAAPQPSAEPADAQDGEQADSWQ</sequence>